<sequence length="138" mass="15765">MRFKTISFQQKTKINLFTIMTYSLDRCPEVAAGSSILPMLDWLDTVQLVALKANYDATRWELSIADKKIGAVEKVPSWLFDETFEGNPSHVYQCHPYGQCATQAEAIGRLFAGWLVEQKIADPEIWTVEPRKTSLDYM</sequence>
<dbReference type="KEGG" id="cmp:Cha6605_2008"/>
<dbReference type="STRING" id="1173020.Cha6605_2008"/>
<gene>
    <name evidence="1" type="ORF">Cha6605_2008</name>
</gene>
<evidence type="ECO:0000313" key="1">
    <source>
        <dbReference type="EMBL" id="AFY93109.1"/>
    </source>
</evidence>
<organism evidence="1 2">
    <name type="scientific">Chamaesiphon minutus (strain ATCC 27169 / PCC 6605)</name>
    <dbReference type="NCBI Taxonomy" id="1173020"/>
    <lineage>
        <taxon>Bacteria</taxon>
        <taxon>Bacillati</taxon>
        <taxon>Cyanobacteriota</taxon>
        <taxon>Cyanophyceae</taxon>
        <taxon>Gomontiellales</taxon>
        <taxon>Chamaesiphonaceae</taxon>
        <taxon>Chamaesiphon</taxon>
    </lineage>
</organism>
<reference evidence="1 2" key="1">
    <citation type="submission" date="2012-05" db="EMBL/GenBank/DDBJ databases">
        <title>Finished chromosome of genome of Chamaesiphon sp. PCC 6605.</title>
        <authorList>
            <consortium name="US DOE Joint Genome Institute"/>
            <person name="Gugger M."/>
            <person name="Coursin T."/>
            <person name="Rippka R."/>
            <person name="Tandeau De Marsac N."/>
            <person name="Huntemann M."/>
            <person name="Wei C.-L."/>
            <person name="Han J."/>
            <person name="Detter J.C."/>
            <person name="Han C."/>
            <person name="Tapia R."/>
            <person name="Chen A."/>
            <person name="Kyrpides N."/>
            <person name="Mavromatis K."/>
            <person name="Markowitz V."/>
            <person name="Szeto E."/>
            <person name="Ivanova N."/>
            <person name="Pagani I."/>
            <person name="Pati A."/>
            <person name="Goodwin L."/>
            <person name="Nordberg H.P."/>
            <person name="Cantor M.N."/>
            <person name="Hua S.X."/>
            <person name="Woyke T."/>
            <person name="Kerfeld C.A."/>
        </authorList>
    </citation>
    <scope>NUCLEOTIDE SEQUENCE [LARGE SCALE GENOMIC DNA]</scope>
    <source>
        <strain evidence="2">ATCC 27169 / PCC 6605</strain>
    </source>
</reference>
<keyword evidence="2" id="KW-1185">Reference proteome</keyword>
<protein>
    <submittedName>
        <fullName evidence="1">Uncharacterized protein</fullName>
    </submittedName>
</protein>
<dbReference type="AlphaFoldDB" id="K9UFW8"/>
<accession>K9UFW8</accession>
<name>K9UFW8_CHAP6</name>
<proteinExistence type="predicted"/>
<evidence type="ECO:0000313" key="2">
    <source>
        <dbReference type="Proteomes" id="UP000010366"/>
    </source>
</evidence>
<dbReference type="Proteomes" id="UP000010366">
    <property type="component" value="Chromosome"/>
</dbReference>
<dbReference type="HOGENOM" id="CLU_1851550_0_0_3"/>
<dbReference type="EMBL" id="CP003600">
    <property type="protein sequence ID" value="AFY93109.1"/>
    <property type="molecule type" value="Genomic_DNA"/>
</dbReference>